<dbReference type="AlphaFoldDB" id="A0A9W9SF17"/>
<keyword evidence="3" id="KW-1185">Reference proteome</keyword>
<evidence type="ECO:0000313" key="2">
    <source>
        <dbReference type="EMBL" id="KAJ5376409.1"/>
    </source>
</evidence>
<evidence type="ECO:0000313" key="3">
    <source>
        <dbReference type="Proteomes" id="UP001147747"/>
    </source>
</evidence>
<evidence type="ECO:0000256" key="1">
    <source>
        <dbReference type="SAM" id="Phobius"/>
    </source>
</evidence>
<sequence>MELGTFIYPLWFILSFLSVILSHLLSYLLSLLGFLVSPLLYIAHGLLSIALWPLRLLLKFEAFILFTSGAVFTGVVVGLCLYLTGDALTQFLHLYPSPQSSDSTELVRPKEEPYDWEAKIKDERFMSSTILEEEETSQVSE</sequence>
<accession>A0A9W9SF17</accession>
<proteinExistence type="predicted"/>
<keyword evidence="1" id="KW-0472">Membrane</keyword>
<protein>
    <submittedName>
        <fullName evidence="2">Uncharacterized protein</fullName>
    </submittedName>
</protein>
<feature type="transmembrane region" description="Helical" evidence="1">
    <location>
        <begin position="6"/>
        <end position="25"/>
    </location>
</feature>
<dbReference type="EMBL" id="JAPZBU010000012">
    <property type="protein sequence ID" value="KAJ5376409.1"/>
    <property type="molecule type" value="Genomic_DNA"/>
</dbReference>
<gene>
    <name evidence="2" type="ORF">N7509_013295</name>
</gene>
<feature type="transmembrane region" description="Helical" evidence="1">
    <location>
        <begin position="60"/>
        <end position="83"/>
    </location>
</feature>
<keyword evidence="1" id="KW-1133">Transmembrane helix</keyword>
<dbReference type="GeneID" id="81376912"/>
<dbReference type="OrthoDB" id="4430381at2759"/>
<dbReference type="Proteomes" id="UP001147747">
    <property type="component" value="Unassembled WGS sequence"/>
</dbReference>
<reference evidence="2" key="2">
    <citation type="journal article" date="2023" name="IMA Fungus">
        <title>Comparative genomic study of the Penicillium genus elucidates a diverse pangenome and 15 lateral gene transfer events.</title>
        <authorList>
            <person name="Petersen C."/>
            <person name="Sorensen T."/>
            <person name="Nielsen M.R."/>
            <person name="Sondergaard T.E."/>
            <person name="Sorensen J.L."/>
            <person name="Fitzpatrick D.A."/>
            <person name="Frisvad J.C."/>
            <person name="Nielsen K.L."/>
        </authorList>
    </citation>
    <scope>NUCLEOTIDE SEQUENCE</scope>
    <source>
        <strain evidence="2">IBT 29677</strain>
    </source>
</reference>
<organism evidence="2 3">
    <name type="scientific">Penicillium cosmopolitanum</name>
    <dbReference type="NCBI Taxonomy" id="1131564"/>
    <lineage>
        <taxon>Eukaryota</taxon>
        <taxon>Fungi</taxon>
        <taxon>Dikarya</taxon>
        <taxon>Ascomycota</taxon>
        <taxon>Pezizomycotina</taxon>
        <taxon>Eurotiomycetes</taxon>
        <taxon>Eurotiomycetidae</taxon>
        <taxon>Eurotiales</taxon>
        <taxon>Aspergillaceae</taxon>
        <taxon>Penicillium</taxon>
    </lineage>
</organism>
<keyword evidence="1" id="KW-0812">Transmembrane</keyword>
<name>A0A9W9SF17_9EURO</name>
<comment type="caution">
    <text evidence="2">The sequence shown here is derived from an EMBL/GenBank/DDBJ whole genome shotgun (WGS) entry which is preliminary data.</text>
</comment>
<reference evidence="2" key="1">
    <citation type="submission" date="2022-12" db="EMBL/GenBank/DDBJ databases">
        <authorList>
            <person name="Petersen C."/>
        </authorList>
    </citation>
    <scope>NUCLEOTIDE SEQUENCE</scope>
    <source>
        <strain evidence="2">IBT 29677</strain>
    </source>
</reference>
<feature type="transmembrane region" description="Helical" evidence="1">
    <location>
        <begin position="32"/>
        <end position="54"/>
    </location>
</feature>
<dbReference type="RefSeq" id="XP_056481439.1">
    <property type="nucleotide sequence ID" value="XM_056637932.1"/>
</dbReference>